<accession>A0A836IBE0</accession>
<dbReference type="GeneID" id="94291462"/>
<dbReference type="PROSITE" id="PS50089">
    <property type="entry name" value="ZF_RING_2"/>
    <property type="match status" value="1"/>
</dbReference>
<proteinExistence type="predicted"/>
<feature type="region of interest" description="Disordered" evidence="2">
    <location>
        <begin position="298"/>
        <end position="320"/>
    </location>
</feature>
<dbReference type="RefSeq" id="XP_067758060.1">
    <property type="nucleotide sequence ID" value="XM_067901385.1"/>
</dbReference>
<dbReference type="KEGG" id="phet:94291462"/>
<dbReference type="AlphaFoldDB" id="A0A836IBE0"/>
<feature type="region of interest" description="Disordered" evidence="2">
    <location>
        <begin position="111"/>
        <end position="217"/>
    </location>
</feature>
<feature type="compositionally biased region" description="Polar residues" evidence="2">
    <location>
        <begin position="176"/>
        <end position="188"/>
    </location>
</feature>
<sequence length="1006" mass="110435">MAGQALLASLPDDDNVNHTQRMERHRRRGLGEMIDIPCEDRASPAFDTVGADGDTVGADGGSLIRLSDETTSGEDVASSVSGNHFSVSDSFTQYAEPSAVVAVGAGDDGGAQPALITSPGSGDVHHSGGLRGDRSGSGAVPVHSGSAKDRTEVIFSCDASDVSSKEDGQPQQQQQHRGMSSEKQQQRYCSRRDGCDMSPTSKKVSSRLSEEREHEERMERVRQLKLYDENPAEWLRQFILLESKLLEEHIEHYCDCLRKSMYDMAVRRKRVEQRSEYLRDCAAREGPEVLTPQLVAATPAGHERRPKCTKDDDSTDNDDAGEVLEGFHLPTEVRRDIHVQLPDSISQLWDRARDFFFSRYASAVLQGFVSVRHTKLLSEECLNVTRTLTAWPHHPLNLRKQWANDREEQLRQFLHKWVHYADGHLKKLMAVPTGRPSRAVAHTGVADEGGIHNSTGAQSLLDTASLETSRGDEGLWSEDIESTQPESSLAASFTEGAETSPRAFWGPKTDSADAAEMAKAFMMSRTPCSTSLARLVADTLPGKGLDALLPCLEQPDRQFLNGGFCRLSPYLSRKERNLLRELLQLPLSEMPRVWKDANGHPDRHALRAAEKAIVKRCASPTYDPRGGELTVLVLPTNAFRLQLSNPVVFFGSEFQCDMCCVAGRRVSFQAVLDSGVRSEVVLEYEGCNGYDVCLACSFYYYKSSEMRLLRAVYPSSHLRAPFSFGRFSNVKVHSVRAFACAEIEGDMTVEVVMGVSPYAVMPIGWVLPVNQLSKLRTVCPTLGEDTELTASMHASLPAPPHDWKQHCSVTNIGKRWLETDACGDTAASASGQGLAADAAHNYLMGEDDTCPICLQLLRSPLPVLRTLCGHWFHVECIGSHYYSKPAVVDGEVNENNGCPVCRNSAYMPPLTDTDATMRFNVYRLTIRVPADEVAQGRSRRALEWGGGCAVAVGTLLTEDGVFHNATNIASCEAFYGLRPGVVVNRVPTTDAEKEEAATAAAPAALA</sequence>
<dbReference type="Pfam" id="PF13639">
    <property type="entry name" value="zf-RING_2"/>
    <property type="match status" value="1"/>
</dbReference>
<organism evidence="4 5">
    <name type="scientific">Porcisia hertigi</name>
    <dbReference type="NCBI Taxonomy" id="2761500"/>
    <lineage>
        <taxon>Eukaryota</taxon>
        <taxon>Discoba</taxon>
        <taxon>Euglenozoa</taxon>
        <taxon>Kinetoplastea</taxon>
        <taxon>Metakinetoplastina</taxon>
        <taxon>Trypanosomatida</taxon>
        <taxon>Trypanosomatidae</taxon>
        <taxon>Leishmaniinae</taxon>
        <taxon>Porcisia</taxon>
    </lineage>
</organism>
<reference evidence="4 5" key="1">
    <citation type="submission" date="2021-02" db="EMBL/GenBank/DDBJ databases">
        <title>Porcisia hertigi Genome sequencing and assembly.</title>
        <authorList>
            <person name="Almutairi H."/>
            <person name="Gatherer D."/>
        </authorList>
    </citation>
    <scope>NUCLEOTIDE SEQUENCE [LARGE SCALE GENOMIC DNA]</scope>
    <source>
        <strain evidence="4 5">C119</strain>
    </source>
</reference>
<feature type="domain" description="RING-type" evidence="3">
    <location>
        <begin position="850"/>
        <end position="902"/>
    </location>
</feature>
<keyword evidence="5" id="KW-1185">Reference proteome</keyword>
<dbReference type="InterPro" id="IPR013083">
    <property type="entry name" value="Znf_RING/FYVE/PHD"/>
</dbReference>
<feature type="compositionally biased region" description="Basic and acidic residues" evidence="2">
    <location>
        <begin position="123"/>
        <end position="134"/>
    </location>
</feature>
<keyword evidence="1" id="KW-0863">Zinc-finger</keyword>
<dbReference type="InterPro" id="IPR001841">
    <property type="entry name" value="Znf_RING"/>
</dbReference>
<name>A0A836IBE0_9TRYP</name>
<dbReference type="OrthoDB" id="8062037at2759"/>
<evidence type="ECO:0000259" key="3">
    <source>
        <dbReference type="PROSITE" id="PS50089"/>
    </source>
</evidence>
<dbReference type="SMART" id="SM00184">
    <property type="entry name" value="RING"/>
    <property type="match status" value="1"/>
</dbReference>
<keyword evidence="1" id="KW-0862">Zinc</keyword>
<gene>
    <name evidence="4" type="ORF">JKF63_05426</name>
</gene>
<comment type="caution">
    <text evidence="4">The sequence shown here is derived from an EMBL/GenBank/DDBJ whole genome shotgun (WGS) entry which is preliminary data.</text>
</comment>
<feature type="compositionally biased region" description="Basic and acidic residues" evidence="2">
    <location>
        <begin position="301"/>
        <end position="312"/>
    </location>
</feature>
<dbReference type="EMBL" id="JAFJZO010000017">
    <property type="protein sequence ID" value="KAG5508171.1"/>
    <property type="molecule type" value="Genomic_DNA"/>
</dbReference>
<dbReference type="SUPFAM" id="SSF57850">
    <property type="entry name" value="RING/U-box"/>
    <property type="match status" value="1"/>
</dbReference>
<dbReference type="GO" id="GO:0008270">
    <property type="term" value="F:zinc ion binding"/>
    <property type="evidence" value="ECO:0007669"/>
    <property type="project" value="UniProtKB-KW"/>
</dbReference>
<feature type="region of interest" description="Disordered" evidence="2">
    <location>
        <begin position="1"/>
        <end position="26"/>
    </location>
</feature>
<dbReference type="Gene3D" id="3.30.40.10">
    <property type="entry name" value="Zinc/RING finger domain, C3HC4 (zinc finger)"/>
    <property type="match status" value="1"/>
</dbReference>
<feature type="compositionally biased region" description="Basic and acidic residues" evidence="2">
    <location>
        <begin position="208"/>
        <end position="217"/>
    </location>
</feature>
<evidence type="ECO:0000313" key="5">
    <source>
        <dbReference type="Proteomes" id="UP000674318"/>
    </source>
</evidence>
<evidence type="ECO:0000256" key="2">
    <source>
        <dbReference type="SAM" id="MobiDB-lite"/>
    </source>
</evidence>
<evidence type="ECO:0000256" key="1">
    <source>
        <dbReference type="PROSITE-ProRule" id="PRU00175"/>
    </source>
</evidence>
<protein>
    <recommendedName>
        <fullName evidence="3">RING-type domain-containing protein</fullName>
    </recommendedName>
</protein>
<evidence type="ECO:0000313" key="4">
    <source>
        <dbReference type="EMBL" id="KAG5508171.1"/>
    </source>
</evidence>
<dbReference type="Proteomes" id="UP000674318">
    <property type="component" value="Chromosome 17"/>
</dbReference>
<keyword evidence="1" id="KW-0479">Metal-binding</keyword>